<keyword evidence="3" id="KW-0813">Transport</keyword>
<accession>A0A800NDW7</accession>
<evidence type="ECO:0000256" key="5">
    <source>
        <dbReference type="ARBA" id="ARBA00022741"/>
    </source>
</evidence>
<name>A0A800NDW7_CYTFI</name>
<dbReference type="Gene3D" id="3.40.50.300">
    <property type="entry name" value="P-loop containing nucleotide triphosphate hydrolases"/>
    <property type="match status" value="1"/>
</dbReference>
<evidence type="ECO:0000313" key="9">
    <source>
        <dbReference type="EMBL" id="KAF0825122.1"/>
    </source>
</evidence>
<keyword evidence="6 9" id="KW-0067">ATP-binding</keyword>
<dbReference type="PANTHER" id="PTHR43297">
    <property type="entry name" value="OLIGOPEPTIDE TRANSPORT ATP-BINDING PROTEIN APPD"/>
    <property type="match status" value="1"/>
</dbReference>
<keyword evidence="5" id="KW-0547">Nucleotide-binding</keyword>
<dbReference type="Pfam" id="PF00005">
    <property type="entry name" value="ABC_tran"/>
    <property type="match status" value="1"/>
</dbReference>
<dbReference type="CDD" id="cd03257">
    <property type="entry name" value="ABC_NikE_OppD_transporters"/>
    <property type="match status" value="1"/>
</dbReference>
<dbReference type="InterPro" id="IPR003593">
    <property type="entry name" value="AAA+_ATPase"/>
</dbReference>
<dbReference type="Pfam" id="PF08352">
    <property type="entry name" value="oligo_HPY"/>
    <property type="match status" value="1"/>
</dbReference>
<dbReference type="GO" id="GO:0005886">
    <property type="term" value="C:plasma membrane"/>
    <property type="evidence" value="ECO:0007669"/>
    <property type="project" value="UniProtKB-SubCell"/>
</dbReference>
<dbReference type="InterPro" id="IPR050388">
    <property type="entry name" value="ABC_Ni/Peptide_Import"/>
</dbReference>
<evidence type="ECO:0000256" key="7">
    <source>
        <dbReference type="ARBA" id="ARBA00023136"/>
    </source>
</evidence>
<dbReference type="InterPro" id="IPR013563">
    <property type="entry name" value="Oligopep_ABC_C"/>
</dbReference>
<comment type="caution">
    <text evidence="9">The sequence shown here is derived from an EMBL/GenBank/DDBJ whole genome shotgun (WGS) entry which is preliminary data.</text>
</comment>
<proteinExistence type="inferred from homology"/>
<dbReference type="SUPFAM" id="SSF52540">
    <property type="entry name" value="P-loop containing nucleoside triphosphate hydrolases"/>
    <property type="match status" value="1"/>
</dbReference>
<dbReference type="AlphaFoldDB" id="A0A800NDW7"/>
<dbReference type="GO" id="GO:0016887">
    <property type="term" value="F:ATP hydrolysis activity"/>
    <property type="evidence" value="ECO:0007669"/>
    <property type="project" value="InterPro"/>
</dbReference>
<evidence type="ECO:0000256" key="4">
    <source>
        <dbReference type="ARBA" id="ARBA00022475"/>
    </source>
</evidence>
<organism evidence="9 10">
    <name type="scientific">Cytobacillus firmus</name>
    <name type="common">Bacillus firmus</name>
    <dbReference type="NCBI Taxonomy" id="1399"/>
    <lineage>
        <taxon>Bacteria</taxon>
        <taxon>Bacillati</taxon>
        <taxon>Bacillota</taxon>
        <taxon>Bacilli</taxon>
        <taxon>Bacillales</taxon>
        <taxon>Bacillaceae</taxon>
        <taxon>Cytobacillus</taxon>
    </lineage>
</organism>
<evidence type="ECO:0000313" key="10">
    <source>
        <dbReference type="Proteomes" id="UP000465778"/>
    </source>
</evidence>
<protein>
    <submittedName>
        <fullName evidence="9">ATP-binding protein OppD</fullName>
    </submittedName>
</protein>
<sequence>MGTEHKETILEVKNLKTHFFSGKKVIKAVDGVDFDVKRGETLGIVGESGSGKSITSLSIMRLIAEPPGKIVDGEINFKGKNLLSETEEGMRQMRGNKISMIFQEPMTSLNPVYSVGEQIAEAFRIHQKLPKKEAWQKAVEMLRLVGIPSPEKRAKQEPHELSGGMRQRVMIAMALACKPELLIADEPTTALDVTIQAQILDLLKNLQEQLGTAVIMITHDMGVVSETCDRVAVMYCGKIVEHTDVDSLFENPKHPYTQGLLRSIPAVDRDVEELEAIPGTVPSPDNLPPGCSFAPRCPFATDLCLTEEPSLIEDNGDKVRCWMYSERWNGPAVKEVAADVSHAN</sequence>
<dbReference type="InterPro" id="IPR017871">
    <property type="entry name" value="ABC_transporter-like_CS"/>
</dbReference>
<evidence type="ECO:0000259" key="8">
    <source>
        <dbReference type="PROSITE" id="PS50893"/>
    </source>
</evidence>
<evidence type="ECO:0000256" key="1">
    <source>
        <dbReference type="ARBA" id="ARBA00004202"/>
    </source>
</evidence>
<dbReference type="RefSeq" id="WP_159344502.1">
    <property type="nucleotide sequence ID" value="NZ_JBALOT010000007.1"/>
</dbReference>
<dbReference type="PROSITE" id="PS00211">
    <property type="entry name" value="ABC_TRANSPORTER_1"/>
    <property type="match status" value="1"/>
</dbReference>
<gene>
    <name evidence="9" type="ORF">KIS1582_1135</name>
</gene>
<dbReference type="NCBIfam" id="TIGR01727">
    <property type="entry name" value="oligo_HPY"/>
    <property type="match status" value="1"/>
</dbReference>
<dbReference type="Proteomes" id="UP000465778">
    <property type="component" value="Unassembled WGS sequence"/>
</dbReference>
<dbReference type="PANTHER" id="PTHR43297:SF2">
    <property type="entry name" value="DIPEPTIDE TRANSPORT ATP-BINDING PROTEIN DPPD"/>
    <property type="match status" value="1"/>
</dbReference>
<evidence type="ECO:0000256" key="3">
    <source>
        <dbReference type="ARBA" id="ARBA00022448"/>
    </source>
</evidence>
<reference evidence="9 10" key="1">
    <citation type="journal article" date="2020" name="G3 (Bethesda)">
        <title>Whole Genome Sequencing and Comparative Genomics of Two Nematicidal Bacillus Strains Reveals a Wide Range of Possible Virulence Factors.</title>
        <authorList>
            <person name="Susic N."/>
            <person name="Janezic S."/>
            <person name="Rupnik M."/>
            <person name="Geric Stare B."/>
        </authorList>
    </citation>
    <scope>NUCLEOTIDE SEQUENCE [LARGE SCALE GENOMIC DNA]</scope>
    <source>
        <strain evidence="9 10">I-1582</strain>
    </source>
</reference>
<feature type="domain" description="ABC transporter" evidence="8">
    <location>
        <begin position="10"/>
        <end position="261"/>
    </location>
</feature>
<dbReference type="PROSITE" id="PS50893">
    <property type="entry name" value="ABC_TRANSPORTER_2"/>
    <property type="match status" value="1"/>
</dbReference>
<dbReference type="EMBL" id="VDEM01000007">
    <property type="protein sequence ID" value="KAF0825122.1"/>
    <property type="molecule type" value="Genomic_DNA"/>
</dbReference>
<dbReference type="InterPro" id="IPR027417">
    <property type="entry name" value="P-loop_NTPase"/>
</dbReference>
<dbReference type="GO" id="GO:0015833">
    <property type="term" value="P:peptide transport"/>
    <property type="evidence" value="ECO:0007669"/>
    <property type="project" value="InterPro"/>
</dbReference>
<dbReference type="OrthoDB" id="9802264at2"/>
<evidence type="ECO:0000256" key="2">
    <source>
        <dbReference type="ARBA" id="ARBA00005417"/>
    </source>
</evidence>
<dbReference type="GO" id="GO:0005524">
    <property type="term" value="F:ATP binding"/>
    <property type="evidence" value="ECO:0007669"/>
    <property type="project" value="UniProtKB-KW"/>
</dbReference>
<comment type="subcellular location">
    <subcellularLocation>
        <location evidence="1">Cell membrane</location>
        <topology evidence="1">Peripheral membrane protein</topology>
    </subcellularLocation>
</comment>
<keyword evidence="7" id="KW-0472">Membrane</keyword>
<dbReference type="SMART" id="SM00382">
    <property type="entry name" value="AAA"/>
    <property type="match status" value="1"/>
</dbReference>
<comment type="similarity">
    <text evidence="2">Belongs to the ABC transporter superfamily.</text>
</comment>
<dbReference type="InterPro" id="IPR003439">
    <property type="entry name" value="ABC_transporter-like_ATP-bd"/>
</dbReference>
<dbReference type="FunFam" id="3.40.50.300:FF:000016">
    <property type="entry name" value="Oligopeptide ABC transporter ATP-binding component"/>
    <property type="match status" value="1"/>
</dbReference>
<evidence type="ECO:0000256" key="6">
    <source>
        <dbReference type="ARBA" id="ARBA00022840"/>
    </source>
</evidence>
<keyword evidence="4" id="KW-1003">Cell membrane</keyword>